<feature type="domain" description="Solute-binding protein family 3/N-terminal" evidence="2">
    <location>
        <begin position="33"/>
        <end position="242"/>
    </location>
</feature>
<dbReference type="STRING" id="288992.SAMN04488522_1021286"/>
<dbReference type="Proteomes" id="UP000184287">
    <property type="component" value="Unassembled WGS sequence"/>
</dbReference>
<protein>
    <submittedName>
        <fullName evidence="3">Cyclohexadienyl dehydratase</fullName>
    </submittedName>
</protein>
<dbReference type="InterPro" id="IPR001638">
    <property type="entry name" value="Solute-binding_3/MltF_N"/>
</dbReference>
<gene>
    <name evidence="3" type="ORF">SAMN04488522_1021286</name>
</gene>
<evidence type="ECO:0000259" key="2">
    <source>
        <dbReference type="SMART" id="SM00062"/>
    </source>
</evidence>
<name>A0A1M5BP15_9SPHI</name>
<dbReference type="RefSeq" id="WP_073231564.1">
    <property type="nucleotide sequence ID" value="NZ_FQUQ01000002.1"/>
</dbReference>
<keyword evidence="4" id="KW-1185">Reference proteome</keyword>
<reference evidence="4" key="1">
    <citation type="submission" date="2016-11" db="EMBL/GenBank/DDBJ databases">
        <authorList>
            <person name="Varghese N."/>
            <person name="Submissions S."/>
        </authorList>
    </citation>
    <scope>NUCLEOTIDE SEQUENCE [LARGE SCALE GENOMIC DNA]</scope>
    <source>
        <strain evidence="4">DSM 16990</strain>
    </source>
</reference>
<evidence type="ECO:0000313" key="4">
    <source>
        <dbReference type="Proteomes" id="UP000184287"/>
    </source>
</evidence>
<organism evidence="3 4">
    <name type="scientific">Pedobacter caeni</name>
    <dbReference type="NCBI Taxonomy" id="288992"/>
    <lineage>
        <taxon>Bacteria</taxon>
        <taxon>Pseudomonadati</taxon>
        <taxon>Bacteroidota</taxon>
        <taxon>Sphingobacteriia</taxon>
        <taxon>Sphingobacteriales</taxon>
        <taxon>Sphingobacteriaceae</taxon>
        <taxon>Pedobacter</taxon>
    </lineage>
</organism>
<evidence type="ECO:0000313" key="3">
    <source>
        <dbReference type="EMBL" id="SHF44229.1"/>
    </source>
</evidence>
<evidence type="ECO:0000256" key="1">
    <source>
        <dbReference type="ARBA" id="ARBA00022729"/>
    </source>
</evidence>
<dbReference type="PANTHER" id="PTHR35936:SF19">
    <property type="entry name" value="AMINO-ACID-BINDING PROTEIN YXEM-RELATED"/>
    <property type="match status" value="1"/>
</dbReference>
<dbReference type="Gene3D" id="3.40.190.10">
    <property type="entry name" value="Periplasmic binding protein-like II"/>
    <property type="match status" value="2"/>
</dbReference>
<dbReference type="SUPFAM" id="SSF53850">
    <property type="entry name" value="Periplasmic binding protein-like II"/>
    <property type="match status" value="1"/>
</dbReference>
<accession>A0A1M5BP15</accession>
<dbReference type="SMART" id="SM00062">
    <property type="entry name" value="PBPb"/>
    <property type="match status" value="1"/>
</dbReference>
<keyword evidence="1" id="KW-0732">Signal</keyword>
<dbReference type="AlphaFoldDB" id="A0A1M5BP15"/>
<proteinExistence type="predicted"/>
<dbReference type="Pfam" id="PF00497">
    <property type="entry name" value="SBP_bac_3"/>
    <property type="match status" value="1"/>
</dbReference>
<dbReference type="OrthoDB" id="8613538at2"/>
<dbReference type="PANTHER" id="PTHR35936">
    <property type="entry name" value="MEMBRANE-BOUND LYTIC MUREIN TRANSGLYCOSYLASE F"/>
    <property type="match status" value="1"/>
</dbReference>
<sequence>MNTIPHFCRYYILYILLPLLFFGCSPRIGADAILRVGTTGDYPPLTSYDTLSGKFEGEDIDMALRLGKHLGKKVVFVKTTWKALSEDLLAHKFDLAIGRISINATREKLFNFSTPLLLDRKVAVFRLSDQSRFTDFKTIDQPGVRVIENIGGTNETFAKQHLQHAALQVIPDNQQVFKALLNKTADVMFTDETEAKYQQAKHPELSWLRMDESISPAYAKAIMYPKKDTLLLQKVNLWLRKP</sequence>
<dbReference type="EMBL" id="FQUQ01000002">
    <property type="protein sequence ID" value="SHF44229.1"/>
    <property type="molecule type" value="Genomic_DNA"/>
</dbReference>